<reference evidence="4 5" key="1">
    <citation type="submission" date="2019-02" db="EMBL/GenBank/DDBJ databases">
        <title>Kribbella capetownensis sp. nov. and Kribbella speibonae sp. nov., isolated from soil.</title>
        <authorList>
            <person name="Curtis S.M."/>
            <person name="Norton I."/>
            <person name="Everest G.J."/>
            <person name="Meyers P.R."/>
        </authorList>
    </citation>
    <scope>NUCLEOTIDE SEQUENCE [LARGE SCALE GENOMIC DNA]</scope>
    <source>
        <strain evidence="4 5">NRRL B-24813</strain>
    </source>
</reference>
<feature type="domain" description="SHSP" evidence="3">
    <location>
        <begin position="42"/>
        <end position="153"/>
    </location>
</feature>
<evidence type="ECO:0000259" key="3">
    <source>
        <dbReference type="PROSITE" id="PS01031"/>
    </source>
</evidence>
<keyword evidence="5" id="KW-1185">Reference proteome</keyword>
<dbReference type="CDD" id="cd06464">
    <property type="entry name" value="ACD_sHsps-like"/>
    <property type="match status" value="1"/>
</dbReference>
<evidence type="ECO:0000313" key="5">
    <source>
        <dbReference type="Proteomes" id="UP000291144"/>
    </source>
</evidence>
<dbReference type="InterPro" id="IPR031107">
    <property type="entry name" value="Small_HSP"/>
</dbReference>
<dbReference type="AlphaFoldDB" id="A0A4R0JLX9"/>
<comment type="caution">
    <text evidence="4">The sequence shown here is derived from an EMBL/GenBank/DDBJ whole genome shotgun (WGS) entry which is preliminary data.</text>
</comment>
<dbReference type="Proteomes" id="UP000291144">
    <property type="component" value="Unassembled WGS sequence"/>
</dbReference>
<dbReference type="OrthoDB" id="9809760at2"/>
<gene>
    <name evidence="4" type="ORF">E0H73_43180</name>
</gene>
<evidence type="ECO:0000256" key="1">
    <source>
        <dbReference type="PROSITE-ProRule" id="PRU00285"/>
    </source>
</evidence>
<comment type="similarity">
    <text evidence="1 2">Belongs to the small heat shock protein (HSP20) family.</text>
</comment>
<accession>A0A4R0JLX9</accession>
<proteinExistence type="inferred from homology"/>
<dbReference type="InterPro" id="IPR002068">
    <property type="entry name" value="A-crystallin/Hsp20_dom"/>
</dbReference>
<dbReference type="PANTHER" id="PTHR11527">
    <property type="entry name" value="HEAT-SHOCK PROTEIN 20 FAMILY MEMBER"/>
    <property type="match status" value="1"/>
</dbReference>
<evidence type="ECO:0000256" key="2">
    <source>
        <dbReference type="RuleBase" id="RU003616"/>
    </source>
</evidence>
<sequence length="158" mass="16895">MTLGAVRQSPAVRWLPAEPFAHLDDIHHRTSRGLRHLAAASSTGGEPAPAVDVEETADEFVIELDLPGAVARQVTVQWNGQQLVVHGCIPTRVHAGTLRRCGRRTGPVHYAVRLPGPVLGDKITATLANGVLTIHAPKARPCPAVYIVDPDTTDGYLP</sequence>
<organism evidence="4 5">
    <name type="scientific">Kribbella pittospori</name>
    <dbReference type="NCBI Taxonomy" id="722689"/>
    <lineage>
        <taxon>Bacteria</taxon>
        <taxon>Bacillati</taxon>
        <taxon>Actinomycetota</taxon>
        <taxon>Actinomycetes</taxon>
        <taxon>Propionibacteriales</taxon>
        <taxon>Kribbellaceae</taxon>
        <taxon>Kribbella</taxon>
    </lineage>
</organism>
<dbReference type="PROSITE" id="PS01031">
    <property type="entry name" value="SHSP"/>
    <property type="match status" value="1"/>
</dbReference>
<dbReference type="InterPro" id="IPR008978">
    <property type="entry name" value="HSP20-like_chaperone"/>
</dbReference>
<dbReference type="EMBL" id="SJKB01000030">
    <property type="protein sequence ID" value="TCC47347.1"/>
    <property type="molecule type" value="Genomic_DNA"/>
</dbReference>
<name>A0A4R0JLX9_9ACTN</name>
<protein>
    <submittedName>
        <fullName evidence="4">Hsp20/alpha crystallin family protein</fullName>
    </submittedName>
</protein>
<dbReference type="Gene3D" id="2.60.40.790">
    <property type="match status" value="1"/>
</dbReference>
<dbReference type="Pfam" id="PF00011">
    <property type="entry name" value="HSP20"/>
    <property type="match status" value="1"/>
</dbReference>
<dbReference type="RefSeq" id="WP_131366729.1">
    <property type="nucleotide sequence ID" value="NZ_SJKB01000030.1"/>
</dbReference>
<dbReference type="SUPFAM" id="SSF49764">
    <property type="entry name" value="HSP20-like chaperones"/>
    <property type="match status" value="1"/>
</dbReference>
<evidence type="ECO:0000313" key="4">
    <source>
        <dbReference type="EMBL" id="TCC47347.1"/>
    </source>
</evidence>